<name>A0ABP8ZT05_9FLAO</name>
<dbReference type="InterPro" id="IPR001387">
    <property type="entry name" value="Cro/C1-type_HTH"/>
</dbReference>
<dbReference type="CDD" id="cd00093">
    <property type="entry name" value="HTH_XRE"/>
    <property type="match status" value="1"/>
</dbReference>
<dbReference type="PROSITE" id="PS50943">
    <property type="entry name" value="HTH_CROC1"/>
    <property type="match status" value="1"/>
</dbReference>
<dbReference type="Proteomes" id="UP001500141">
    <property type="component" value="Unassembled WGS sequence"/>
</dbReference>
<sequence>MKHKQNLKSLLGISQEEIAILLGITRSQWSMYELGKRDLPLHAKQELAQLLIYLQKKETTNIELQQLRSNEKKEMQKQLENELQIVTHKKQFIARKIVVMEKLRKEGFAAMELVAYLKAKDHDDKNKSLILQIEFRSLHLLKKYSEVNIEQLKMKQQLMEHQTYTLLEKIKSKQNESPDDFL</sequence>
<gene>
    <name evidence="3" type="ORF">GCM10023230_12580</name>
</gene>
<feature type="coiled-coil region" evidence="1">
    <location>
        <begin position="54"/>
        <end position="82"/>
    </location>
</feature>
<dbReference type="SUPFAM" id="SSF47413">
    <property type="entry name" value="lambda repressor-like DNA-binding domains"/>
    <property type="match status" value="1"/>
</dbReference>
<feature type="domain" description="HTH cro/C1-type" evidence="2">
    <location>
        <begin position="11"/>
        <end position="51"/>
    </location>
</feature>
<dbReference type="InterPro" id="IPR010982">
    <property type="entry name" value="Lambda_DNA-bd_dom_sf"/>
</dbReference>
<keyword evidence="4" id="KW-1185">Reference proteome</keyword>
<evidence type="ECO:0000259" key="2">
    <source>
        <dbReference type="PROSITE" id="PS50943"/>
    </source>
</evidence>
<dbReference type="Gene3D" id="1.10.260.40">
    <property type="entry name" value="lambda repressor-like DNA-binding domains"/>
    <property type="match status" value="1"/>
</dbReference>
<evidence type="ECO:0000256" key="1">
    <source>
        <dbReference type="SAM" id="Coils"/>
    </source>
</evidence>
<dbReference type="EMBL" id="BAABIP010000008">
    <property type="protein sequence ID" value="GAA4764496.1"/>
    <property type="molecule type" value="Genomic_DNA"/>
</dbReference>
<dbReference type="RefSeq" id="WP_264542808.1">
    <property type="nucleotide sequence ID" value="NZ_BAABIP010000008.1"/>
</dbReference>
<evidence type="ECO:0000313" key="4">
    <source>
        <dbReference type="Proteomes" id="UP001500141"/>
    </source>
</evidence>
<accession>A0ABP8ZT05</accession>
<keyword evidence="1" id="KW-0175">Coiled coil</keyword>
<organism evidence="3 4">
    <name type="scientific">Flavobacterium hankyongi</name>
    <dbReference type="NCBI Taxonomy" id="1176532"/>
    <lineage>
        <taxon>Bacteria</taxon>
        <taxon>Pseudomonadati</taxon>
        <taxon>Bacteroidota</taxon>
        <taxon>Flavobacteriia</taxon>
        <taxon>Flavobacteriales</taxon>
        <taxon>Flavobacteriaceae</taxon>
        <taxon>Flavobacterium</taxon>
    </lineage>
</organism>
<protein>
    <recommendedName>
        <fullName evidence="2">HTH cro/C1-type domain-containing protein</fullName>
    </recommendedName>
</protein>
<reference evidence="4" key="1">
    <citation type="journal article" date="2019" name="Int. J. Syst. Evol. Microbiol.">
        <title>The Global Catalogue of Microorganisms (GCM) 10K type strain sequencing project: providing services to taxonomists for standard genome sequencing and annotation.</title>
        <authorList>
            <consortium name="The Broad Institute Genomics Platform"/>
            <consortium name="The Broad Institute Genome Sequencing Center for Infectious Disease"/>
            <person name="Wu L."/>
            <person name="Ma J."/>
        </authorList>
    </citation>
    <scope>NUCLEOTIDE SEQUENCE [LARGE SCALE GENOMIC DNA]</scope>
    <source>
        <strain evidence="4">JCM 18198</strain>
    </source>
</reference>
<proteinExistence type="predicted"/>
<comment type="caution">
    <text evidence="3">The sequence shown here is derived from an EMBL/GenBank/DDBJ whole genome shotgun (WGS) entry which is preliminary data.</text>
</comment>
<evidence type="ECO:0000313" key="3">
    <source>
        <dbReference type="EMBL" id="GAA4764496.1"/>
    </source>
</evidence>